<accession>A0A2A7SBW7</accession>
<dbReference type="Proteomes" id="UP000220629">
    <property type="component" value="Unassembled WGS sequence"/>
</dbReference>
<dbReference type="RefSeq" id="WP_043279025.1">
    <property type="nucleotide sequence ID" value="NZ_CADEPO010000028.1"/>
</dbReference>
<evidence type="ECO:0000313" key="1">
    <source>
        <dbReference type="EMBL" id="PEH41028.1"/>
    </source>
</evidence>
<dbReference type="PROSITE" id="PS51257">
    <property type="entry name" value="PROKAR_LIPOPROTEIN"/>
    <property type="match status" value="1"/>
</dbReference>
<dbReference type="EMBL" id="PDDY01000001">
    <property type="protein sequence ID" value="PEH41028.1"/>
    <property type="molecule type" value="Genomic_DNA"/>
</dbReference>
<evidence type="ECO:0000313" key="2">
    <source>
        <dbReference type="Proteomes" id="UP000220629"/>
    </source>
</evidence>
<sequence>MTYRLAKARSSRKPAVRLALTIALFASLAGCGGGAPLFTPDGRATTQVQCPEGGPWDTCFQNARGICGGEFDTIQQSVNNGTRSLLFACRSNRAN</sequence>
<dbReference type="AlphaFoldDB" id="A0A2A7SBW7"/>
<reference evidence="2" key="1">
    <citation type="submission" date="2017-09" db="EMBL/GenBank/DDBJ databases">
        <title>FDA dAtabase for Regulatory Grade micrObial Sequences (FDA-ARGOS): Supporting development and validation of Infectious Disease Dx tests.</title>
        <authorList>
            <person name="Minogue T."/>
            <person name="Wolcott M."/>
            <person name="Wasieloski L."/>
            <person name="Aguilar W."/>
            <person name="Moore D."/>
            <person name="Tallon L."/>
            <person name="Sadzewicz L."/>
            <person name="Ott S."/>
            <person name="Zhao X."/>
            <person name="Nagaraj S."/>
            <person name="Vavikolanu K."/>
            <person name="Aluvathingal J."/>
            <person name="Nadendla S."/>
            <person name="Sichtig H."/>
        </authorList>
    </citation>
    <scope>NUCLEOTIDE SEQUENCE [LARGE SCALE GENOMIC DNA]</scope>
    <source>
        <strain evidence="2">FDAARGOS_390</strain>
    </source>
</reference>
<proteinExistence type="predicted"/>
<protein>
    <submittedName>
        <fullName evidence="1">Uncharacterized protein</fullName>
    </submittedName>
</protein>
<dbReference type="GeneID" id="70316471"/>
<name>A0A2A7SBW7_BURGA</name>
<comment type="caution">
    <text evidence="1">The sequence shown here is derived from an EMBL/GenBank/DDBJ whole genome shotgun (WGS) entry which is preliminary data.</text>
</comment>
<organism evidence="1 2">
    <name type="scientific">Burkholderia gladioli</name>
    <name type="common">Pseudomonas marginata</name>
    <name type="synonym">Phytomonas marginata</name>
    <dbReference type="NCBI Taxonomy" id="28095"/>
    <lineage>
        <taxon>Bacteria</taxon>
        <taxon>Pseudomonadati</taxon>
        <taxon>Pseudomonadota</taxon>
        <taxon>Betaproteobacteria</taxon>
        <taxon>Burkholderiales</taxon>
        <taxon>Burkholderiaceae</taxon>
        <taxon>Burkholderia</taxon>
    </lineage>
</organism>
<gene>
    <name evidence="1" type="ORF">CRM94_01980</name>
</gene>